<feature type="non-terminal residue" evidence="6">
    <location>
        <position position="56"/>
    </location>
</feature>
<dbReference type="InterPro" id="IPR003020">
    <property type="entry name" value="HCO3_transpt_euk"/>
</dbReference>
<reference evidence="6 7" key="1">
    <citation type="journal article" date="2018" name="Nat. Ecol. Evol.">
        <title>Shark genomes provide insights into elasmobranch evolution and the origin of vertebrates.</title>
        <authorList>
            <person name="Hara Y"/>
            <person name="Yamaguchi K"/>
            <person name="Onimaru K"/>
            <person name="Kadota M"/>
            <person name="Koyanagi M"/>
            <person name="Keeley SD"/>
            <person name="Tatsumi K"/>
            <person name="Tanaka K"/>
            <person name="Motone F"/>
            <person name="Kageyama Y"/>
            <person name="Nozu R"/>
            <person name="Adachi N"/>
            <person name="Nishimura O"/>
            <person name="Nakagawa R"/>
            <person name="Tanegashima C"/>
            <person name="Kiyatake I"/>
            <person name="Matsumoto R"/>
            <person name="Murakumo K"/>
            <person name="Nishida K"/>
            <person name="Terakita A"/>
            <person name="Kuratani S"/>
            <person name="Sato K"/>
            <person name="Hyodo S Kuraku.S."/>
        </authorList>
    </citation>
    <scope>NUCLEOTIDE SEQUENCE [LARGE SCALE GENOMIC DNA]</scope>
</reference>
<keyword evidence="2" id="KW-0812">Transmembrane</keyword>
<keyword evidence="3" id="KW-1133">Transmembrane helix</keyword>
<dbReference type="GO" id="GO:0005452">
    <property type="term" value="F:solute:inorganic anion antiporter activity"/>
    <property type="evidence" value="ECO:0007669"/>
    <property type="project" value="InterPro"/>
</dbReference>
<dbReference type="OrthoDB" id="9388453at2759"/>
<dbReference type="Proteomes" id="UP000287033">
    <property type="component" value="Unassembled WGS sequence"/>
</dbReference>
<accession>A0A401TJH8</accession>
<dbReference type="GO" id="GO:0005886">
    <property type="term" value="C:plasma membrane"/>
    <property type="evidence" value="ECO:0007669"/>
    <property type="project" value="TreeGrafter"/>
</dbReference>
<evidence type="ECO:0000256" key="4">
    <source>
        <dbReference type="ARBA" id="ARBA00023136"/>
    </source>
</evidence>
<feature type="domain" description="Bicarbonate transporter-like transmembrane" evidence="5">
    <location>
        <begin position="1"/>
        <end position="56"/>
    </location>
</feature>
<evidence type="ECO:0000313" key="6">
    <source>
        <dbReference type="EMBL" id="GCC42810.1"/>
    </source>
</evidence>
<dbReference type="AlphaFoldDB" id="A0A401TJH8"/>
<organism evidence="6 7">
    <name type="scientific">Chiloscyllium punctatum</name>
    <name type="common">Brownbanded bambooshark</name>
    <name type="synonym">Hemiscyllium punctatum</name>
    <dbReference type="NCBI Taxonomy" id="137246"/>
    <lineage>
        <taxon>Eukaryota</taxon>
        <taxon>Metazoa</taxon>
        <taxon>Chordata</taxon>
        <taxon>Craniata</taxon>
        <taxon>Vertebrata</taxon>
        <taxon>Chondrichthyes</taxon>
        <taxon>Elasmobranchii</taxon>
        <taxon>Galeomorphii</taxon>
        <taxon>Galeoidea</taxon>
        <taxon>Orectolobiformes</taxon>
        <taxon>Hemiscylliidae</taxon>
        <taxon>Chiloscyllium</taxon>
    </lineage>
</organism>
<evidence type="ECO:0000256" key="2">
    <source>
        <dbReference type="ARBA" id="ARBA00022692"/>
    </source>
</evidence>
<dbReference type="GO" id="GO:0006820">
    <property type="term" value="P:monoatomic anion transport"/>
    <property type="evidence" value="ECO:0007669"/>
    <property type="project" value="InterPro"/>
</dbReference>
<keyword evidence="7" id="KW-1185">Reference proteome</keyword>
<dbReference type="STRING" id="137246.A0A401TJH8"/>
<comment type="caution">
    <text evidence="6">The sequence shown here is derived from an EMBL/GenBank/DDBJ whole genome shotgun (WGS) entry which is preliminary data.</text>
</comment>
<evidence type="ECO:0000313" key="7">
    <source>
        <dbReference type="Proteomes" id="UP000287033"/>
    </source>
</evidence>
<gene>
    <name evidence="6" type="ORF">chiPu_0026492</name>
</gene>
<evidence type="ECO:0000256" key="3">
    <source>
        <dbReference type="ARBA" id="ARBA00022989"/>
    </source>
</evidence>
<dbReference type="EMBL" id="BEZZ01080884">
    <property type="protein sequence ID" value="GCC42810.1"/>
    <property type="molecule type" value="Genomic_DNA"/>
</dbReference>
<sequence>MCGIFGLPWQTGATVRTIAHVNALTVMSKSTAPGETPKIEEVKEQRITGISVALLV</sequence>
<keyword evidence="4" id="KW-0472">Membrane</keyword>
<name>A0A401TJH8_CHIPU</name>
<dbReference type="GO" id="GO:0051453">
    <property type="term" value="P:regulation of intracellular pH"/>
    <property type="evidence" value="ECO:0007669"/>
    <property type="project" value="TreeGrafter"/>
</dbReference>
<dbReference type="GO" id="GO:0015701">
    <property type="term" value="P:bicarbonate transport"/>
    <property type="evidence" value="ECO:0007669"/>
    <property type="project" value="TreeGrafter"/>
</dbReference>
<dbReference type="PANTHER" id="PTHR11453">
    <property type="entry name" value="ANION EXCHANGE PROTEIN"/>
    <property type="match status" value="1"/>
</dbReference>
<protein>
    <recommendedName>
        <fullName evidence="5">Bicarbonate transporter-like transmembrane domain-containing protein</fullName>
    </recommendedName>
</protein>
<evidence type="ECO:0000256" key="1">
    <source>
        <dbReference type="ARBA" id="ARBA00004141"/>
    </source>
</evidence>
<proteinExistence type="predicted"/>
<evidence type="ECO:0000259" key="5">
    <source>
        <dbReference type="Pfam" id="PF00955"/>
    </source>
</evidence>
<dbReference type="InterPro" id="IPR011531">
    <property type="entry name" value="HCO3_transpt-like_TM_dom"/>
</dbReference>
<dbReference type="Pfam" id="PF00955">
    <property type="entry name" value="HCO3_cotransp"/>
    <property type="match status" value="1"/>
</dbReference>
<comment type="subcellular location">
    <subcellularLocation>
        <location evidence="1">Membrane</location>
        <topology evidence="1">Multi-pass membrane protein</topology>
    </subcellularLocation>
</comment>
<dbReference type="PANTHER" id="PTHR11453:SF47">
    <property type="entry name" value="ANION EXCHANGE PROTEIN"/>
    <property type="match status" value="1"/>
</dbReference>